<gene>
    <name evidence="2" type="ORF">TWF102_003349</name>
</gene>
<feature type="region of interest" description="Disordered" evidence="1">
    <location>
        <begin position="39"/>
        <end position="59"/>
    </location>
</feature>
<protein>
    <submittedName>
        <fullName evidence="2">Uncharacterized protein</fullName>
    </submittedName>
</protein>
<evidence type="ECO:0000256" key="1">
    <source>
        <dbReference type="SAM" id="MobiDB-lite"/>
    </source>
</evidence>
<dbReference type="Proteomes" id="UP000475325">
    <property type="component" value="Unassembled WGS sequence"/>
</dbReference>
<dbReference type="AlphaFoldDB" id="A0A7C8NFZ2"/>
<evidence type="ECO:0000313" key="2">
    <source>
        <dbReference type="EMBL" id="KAF3103966.1"/>
    </source>
</evidence>
<comment type="caution">
    <text evidence="2">The sequence shown here is derived from an EMBL/GenBank/DDBJ whole genome shotgun (WGS) entry which is preliminary data.</text>
</comment>
<sequence length="131" mass="14359">MSGSNGVCGDARPNVNVPPFASFEFLNDFASVFHCGGAGRSSDQDDLAGSHPAEPWESNHGSLRSSFLLCMFMFDPVKFWSRTKQQPQKNTHTDSRALVDSCTLQPAEPTDRSIISLGPYAGKFRQDNLAF</sequence>
<accession>A0A7C8NFZ2</accession>
<dbReference type="EMBL" id="WIQW01000017">
    <property type="protein sequence ID" value="KAF3103966.1"/>
    <property type="molecule type" value="Genomic_DNA"/>
</dbReference>
<name>A0A7C8NFZ2_ORBOL</name>
<organism evidence="2 3">
    <name type="scientific">Orbilia oligospora</name>
    <name type="common">Nematode-trapping fungus</name>
    <name type="synonym">Arthrobotrys oligospora</name>
    <dbReference type="NCBI Taxonomy" id="2813651"/>
    <lineage>
        <taxon>Eukaryota</taxon>
        <taxon>Fungi</taxon>
        <taxon>Dikarya</taxon>
        <taxon>Ascomycota</taxon>
        <taxon>Pezizomycotina</taxon>
        <taxon>Orbiliomycetes</taxon>
        <taxon>Orbiliales</taxon>
        <taxon>Orbiliaceae</taxon>
        <taxon>Orbilia</taxon>
    </lineage>
</organism>
<proteinExistence type="predicted"/>
<evidence type="ECO:0000313" key="3">
    <source>
        <dbReference type="Proteomes" id="UP000475325"/>
    </source>
</evidence>
<reference evidence="2 3" key="1">
    <citation type="submission" date="2019-06" db="EMBL/GenBank/DDBJ databases">
        <authorList>
            <person name="Palmer J.M."/>
        </authorList>
    </citation>
    <scope>NUCLEOTIDE SEQUENCE [LARGE SCALE GENOMIC DNA]</scope>
    <source>
        <strain evidence="2 3">TWF102</strain>
    </source>
</reference>